<dbReference type="Gene3D" id="1.20.120.850">
    <property type="entry name" value="SWI2/SNF2 ATPases, N-terminal domain"/>
    <property type="match status" value="1"/>
</dbReference>
<dbReference type="EMBL" id="RBNJ01003780">
    <property type="protein sequence ID" value="RUS30529.1"/>
    <property type="molecule type" value="Genomic_DNA"/>
</dbReference>
<reference evidence="1 2" key="1">
    <citation type="journal article" date="2018" name="New Phytol.">
        <title>Phylogenomics of Endogonaceae and evolution of mycorrhizas within Mucoromycota.</title>
        <authorList>
            <person name="Chang Y."/>
            <person name="Desiro A."/>
            <person name="Na H."/>
            <person name="Sandor L."/>
            <person name="Lipzen A."/>
            <person name="Clum A."/>
            <person name="Barry K."/>
            <person name="Grigoriev I.V."/>
            <person name="Martin F.M."/>
            <person name="Stajich J.E."/>
            <person name="Smith M.E."/>
            <person name="Bonito G."/>
            <person name="Spatafora J.W."/>
        </authorList>
    </citation>
    <scope>NUCLEOTIDE SEQUENCE [LARGE SCALE GENOMIC DNA]</scope>
    <source>
        <strain evidence="1 2">AD002</strain>
    </source>
</reference>
<dbReference type="GO" id="GO:0000724">
    <property type="term" value="P:double-strand break repair via homologous recombination"/>
    <property type="evidence" value="ECO:0007669"/>
    <property type="project" value="TreeGrafter"/>
</dbReference>
<proteinExistence type="predicted"/>
<dbReference type="PANTHER" id="PTHR45629">
    <property type="entry name" value="SNF2/RAD54 FAMILY MEMBER"/>
    <property type="match status" value="1"/>
</dbReference>
<comment type="caution">
    <text evidence="1">The sequence shown here is derived from an EMBL/GenBank/DDBJ whole genome shotgun (WGS) entry which is preliminary data.</text>
</comment>
<dbReference type="AlphaFoldDB" id="A0A433QL77"/>
<protein>
    <submittedName>
        <fullName evidence="1">Uncharacterized protein</fullName>
    </submittedName>
</protein>
<evidence type="ECO:0000313" key="2">
    <source>
        <dbReference type="Proteomes" id="UP000274822"/>
    </source>
</evidence>
<dbReference type="InterPro" id="IPR050496">
    <property type="entry name" value="SNF2_RAD54_helicase_repair"/>
</dbReference>
<accession>A0A433QL77</accession>
<dbReference type="InterPro" id="IPR027417">
    <property type="entry name" value="P-loop_NTPase"/>
</dbReference>
<evidence type="ECO:0000313" key="1">
    <source>
        <dbReference type="EMBL" id="RUS30529.1"/>
    </source>
</evidence>
<dbReference type="Proteomes" id="UP000274822">
    <property type="component" value="Unassembled WGS sequence"/>
</dbReference>
<dbReference type="SUPFAM" id="SSF52540">
    <property type="entry name" value="P-loop containing nucleoside triphosphate hydrolases"/>
    <property type="match status" value="1"/>
</dbReference>
<dbReference type="GO" id="GO:0005634">
    <property type="term" value="C:nucleus"/>
    <property type="evidence" value="ECO:0007669"/>
    <property type="project" value="TreeGrafter"/>
</dbReference>
<keyword evidence="2" id="KW-1185">Reference proteome</keyword>
<organism evidence="1 2">
    <name type="scientific">Jimgerdemannia flammicorona</name>
    <dbReference type="NCBI Taxonomy" id="994334"/>
    <lineage>
        <taxon>Eukaryota</taxon>
        <taxon>Fungi</taxon>
        <taxon>Fungi incertae sedis</taxon>
        <taxon>Mucoromycota</taxon>
        <taxon>Mucoromycotina</taxon>
        <taxon>Endogonomycetes</taxon>
        <taxon>Endogonales</taxon>
        <taxon>Endogonaceae</taxon>
        <taxon>Jimgerdemannia</taxon>
    </lineage>
</organism>
<dbReference type="Gene3D" id="3.40.50.300">
    <property type="entry name" value="P-loop containing nucleotide triphosphate hydrolases"/>
    <property type="match status" value="1"/>
</dbReference>
<gene>
    <name evidence="1" type="ORF">BC938DRAFT_479272</name>
</gene>
<dbReference type="PANTHER" id="PTHR45629:SF7">
    <property type="entry name" value="DNA EXCISION REPAIR PROTEIN ERCC-6-RELATED"/>
    <property type="match status" value="1"/>
</dbReference>
<sequence>MTPLIYLGSDRKGIRGECRLAVLALSSLCTRRDSVLNDDLHDIVSGTSHQCGFTSHGTHPSRRPAATGTIDEKIYQRQMTKIGLSDSLMDQKEQAGTNQFTTDDLRDLFTLDDTTDCQTHDLLECKCLGGGASVKRRNDGMKSKFKVMDDSVIAELNEWTHLPAEKLNELEDDVLVRALRGSKQGLDDEDEVDEDADYQEGFDMVSFGFCRKSI</sequence>
<name>A0A433QL77_9FUNG</name>
<dbReference type="GO" id="GO:0007131">
    <property type="term" value="P:reciprocal meiotic recombination"/>
    <property type="evidence" value="ECO:0007669"/>
    <property type="project" value="TreeGrafter"/>
</dbReference>
<dbReference type="GO" id="GO:0015616">
    <property type="term" value="F:DNA translocase activity"/>
    <property type="evidence" value="ECO:0007669"/>
    <property type="project" value="TreeGrafter"/>
</dbReference>